<evidence type="ECO:0000256" key="7">
    <source>
        <dbReference type="ARBA" id="ARBA00023136"/>
    </source>
</evidence>
<comment type="caution">
    <text evidence="10">The sequence shown here is derived from an EMBL/GenBank/DDBJ whole genome shotgun (WGS) entry which is preliminary data.</text>
</comment>
<feature type="transmembrane region" description="Helical" evidence="8">
    <location>
        <begin position="720"/>
        <end position="741"/>
    </location>
</feature>
<dbReference type="Pfam" id="PF00690">
    <property type="entry name" value="Cation_ATPase_N"/>
    <property type="match status" value="1"/>
</dbReference>
<dbReference type="SUPFAM" id="SSF56784">
    <property type="entry name" value="HAD-like"/>
    <property type="match status" value="1"/>
</dbReference>
<reference evidence="10 11" key="1">
    <citation type="submission" date="2023-07" db="EMBL/GenBank/DDBJ databases">
        <title>Sorghum-associated microbial communities from plants grown in Nebraska, USA.</title>
        <authorList>
            <person name="Schachtman D."/>
        </authorList>
    </citation>
    <scope>NUCLEOTIDE SEQUENCE [LARGE SCALE GENOMIC DNA]</scope>
    <source>
        <strain evidence="10 11">CC60</strain>
    </source>
</reference>
<dbReference type="SUPFAM" id="SSF81660">
    <property type="entry name" value="Metal cation-transporting ATPase, ATP-binding domain N"/>
    <property type="match status" value="1"/>
</dbReference>
<evidence type="ECO:0000313" key="10">
    <source>
        <dbReference type="EMBL" id="MDQ0010081.1"/>
    </source>
</evidence>
<feature type="transmembrane region" description="Helical" evidence="8">
    <location>
        <begin position="265"/>
        <end position="291"/>
    </location>
</feature>
<dbReference type="PRINTS" id="PR00119">
    <property type="entry name" value="CATATPASE"/>
</dbReference>
<dbReference type="Gene3D" id="1.20.1110.10">
    <property type="entry name" value="Calcium-transporting ATPase, transmembrane domain"/>
    <property type="match status" value="2"/>
</dbReference>
<dbReference type="Gene3D" id="2.70.150.10">
    <property type="entry name" value="Calcium-transporting ATPase, cytoplasmic transduction domain A"/>
    <property type="match status" value="1"/>
</dbReference>
<dbReference type="SFLD" id="SFLDS00003">
    <property type="entry name" value="Haloacid_Dehalogenase"/>
    <property type="match status" value="1"/>
</dbReference>
<dbReference type="InterPro" id="IPR018303">
    <property type="entry name" value="ATPase_P-typ_P_site"/>
</dbReference>
<evidence type="ECO:0000256" key="5">
    <source>
        <dbReference type="ARBA" id="ARBA00022967"/>
    </source>
</evidence>
<dbReference type="InterPro" id="IPR036412">
    <property type="entry name" value="HAD-like_sf"/>
</dbReference>
<dbReference type="RefSeq" id="WP_306850040.1">
    <property type="nucleotide sequence ID" value="NZ_JAUSSK010000003.1"/>
</dbReference>
<feature type="transmembrane region" description="Helical" evidence="8">
    <location>
        <begin position="678"/>
        <end position="699"/>
    </location>
</feature>
<dbReference type="InterPro" id="IPR059000">
    <property type="entry name" value="ATPase_P-type_domA"/>
</dbReference>
<keyword evidence="3" id="KW-0547">Nucleotide-binding</keyword>
<evidence type="ECO:0000256" key="4">
    <source>
        <dbReference type="ARBA" id="ARBA00022840"/>
    </source>
</evidence>
<feature type="transmembrane region" description="Helical" evidence="8">
    <location>
        <begin position="85"/>
        <end position="104"/>
    </location>
</feature>
<dbReference type="PROSITE" id="PS00154">
    <property type="entry name" value="ATPASE_E1_E2"/>
    <property type="match status" value="1"/>
</dbReference>
<feature type="transmembrane region" description="Helical" evidence="8">
    <location>
        <begin position="783"/>
        <end position="801"/>
    </location>
</feature>
<dbReference type="InterPro" id="IPR044492">
    <property type="entry name" value="P_typ_ATPase_HD_dom"/>
</dbReference>
<keyword evidence="2 8" id="KW-0812">Transmembrane</keyword>
<sequence>MDLLVAGMTTMPPLPGRSGDPPCEIGGLEEDEARRRLERDGANTWSTGRRHHWVRLLRDIVTEPMFLMLIVATAIYAILGDGGEAAFLGASVLIVIAITVTQEVRAQGALAALRELAAPLAHVLRSGKERRIPATEVVMGDTLMLREGDRVAADGDLIDGTVLVDESLLTGESVPVERISGGAEILVHAGTLVVGGHARIRVTATGERTALGSIGKSIAEASSLPSALQKAAGRIVRIFATIAIALAMLLWLVSWSWAGMAPLDAALAAIALAMAILPEEVPVVLAVFYALGARRIARHEVLTRRLAAVETMGTISLLAVDKTGTLTRNEMAVTALADVSGGVRMATEPLGEAMRSLMSVAADACPRGSLDPTDRAILTFTRTHLHDRAVGDEPVAWHEYPVAPGRPFVSRVFAGTAAGTWTMATKGAPEAIVDLCGLDQETLSRTLAEAAAMAARGLRVLAVAQAAVQGDVAPEAVQSIRHRYVGLVALADPLRCDVPAAMAECRGAGIRVVMLTGDHPATAAAIAVQAGLRSDHLLTGAEIDRLDDETLAIRLRETEVCARVQPSQKLRLVAAFRQAGHVVGMTGDGVNDAPALRAADVGVAMGRRGSDVAREAADLVLLSDRFAALVSAIRLGRRVYDNVHRSMRFISAAHVPIVMLAIVPAVMQWSPLLLPVQIALVEMIIDPACSIVFEATPAARDIMRRPPRRSDESPFASRNVGTGLLEGAGMGALLVAAYGLMLSAGVPAPSARLAAFLGLLATTVVLVLAGGADTAAPAKRTPLASVLVFVALSVAAGVALIPPLRHILGFAGPSLLTLAVPVSCAAGALLWLRFVNYLIHRYAPARTGQDRKPAPHPYREESES</sequence>
<dbReference type="Proteomes" id="UP001237737">
    <property type="component" value="Unassembled WGS sequence"/>
</dbReference>
<dbReference type="InterPro" id="IPR001757">
    <property type="entry name" value="P_typ_ATPase"/>
</dbReference>
<dbReference type="Gene3D" id="3.40.50.1000">
    <property type="entry name" value="HAD superfamily/HAD-like"/>
    <property type="match status" value="2"/>
</dbReference>
<evidence type="ECO:0000259" key="9">
    <source>
        <dbReference type="SMART" id="SM00831"/>
    </source>
</evidence>
<dbReference type="SUPFAM" id="SSF81653">
    <property type="entry name" value="Calcium ATPase, transduction domain A"/>
    <property type="match status" value="1"/>
</dbReference>
<proteinExistence type="predicted"/>
<organism evidence="10 11">
    <name type="scientific">Luteibacter jiangsuensis</name>
    <dbReference type="NCBI Taxonomy" id="637577"/>
    <lineage>
        <taxon>Bacteria</taxon>
        <taxon>Pseudomonadati</taxon>
        <taxon>Pseudomonadota</taxon>
        <taxon>Gammaproteobacteria</taxon>
        <taxon>Lysobacterales</taxon>
        <taxon>Rhodanobacteraceae</taxon>
        <taxon>Luteibacter</taxon>
    </lineage>
</organism>
<keyword evidence="4" id="KW-0067">ATP-binding</keyword>
<feature type="transmembrane region" description="Helical" evidence="8">
    <location>
        <begin position="753"/>
        <end position="771"/>
    </location>
</feature>
<dbReference type="SMART" id="SM00831">
    <property type="entry name" value="Cation_ATPase_N"/>
    <property type="match status" value="1"/>
</dbReference>
<dbReference type="EMBL" id="JAUSSK010000003">
    <property type="protein sequence ID" value="MDQ0010081.1"/>
    <property type="molecule type" value="Genomic_DNA"/>
</dbReference>
<feature type="transmembrane region" description="Helical" evidence="8">
    <location>
        <begin position="807"/>
        <end position="832"/>
    </location>
</feature>
<evidence type="ECO:0000313" key="11">
    <source>
        <dbReference type="Proteomes" id="UP001237737"/>
    </source>
</evidence>
<dbReference type="InterPro" id="IPR004014">
    <property type="entry name" value="ATPase_P-typ_cation-transptr_N"/>
</dbReference>
<keyword evidence="5" id="KW-1278">Translocase</keyword>
<evidence type="ECO:0000256" key="1">
    <source>
        <dbReference type="ARBA" id="ARBA00004141"/>
    </source>
</evidence>
<dbReference type="InterPro" id="IPR008250">
    <property type="entry name" value="ATPase_P-typ_transduc_dom_A_sf"/>
</dbReference>
<keyword evidence="6 8" id="KW-1133">Transmembrane helix</keyword>
<dbReference type="InterPro" id="IPR023299">
    <property type="entry name" value="ATPase_P-typ_cyto_dom_N"/>
</dbReference>
<evidence type="ECO:0000256" key="3">
    <source>
        <dbReference type="ARBA" id="ARBA00022741"/>
    </source>
</evidence>
<dbReference type="Pfam" id="PF00689">
    <property type="entry name" value="Cation_ATPase_C"/>
    <property type="match status" value="1"/>
</dbReference>
<protein>
    <submittedName>
        <fullName evidence="10">Ca2+-transporting ATPase</fullName>
    </submittedName>
</protein>
<dbReference type="PRINTS" id="PR00120">
    <property type="entry name" value="HATPASE"/>
</dbReference>
<dbReference type="NCBIfam" id="TIGR01494">
    <property type="entry name" value="ATPase_P-type"/>
    <property type="match status" value="2"/>
</dbReference>
<keyword evidence="11" id="KW-1185">Reference proteome</keyword>
<evidence type="ECO:0000256" key="2">
    <source>
        <dbReference type="ARBA" id="ARBA00022692"/>
    </source>
</evidence>
<dbReference type="InterPro" id="IPR023214">
    <property type="entry name" value="HAD_sf"/>
</dbReference>
<feature type="transmembrane region" description="Helical" evidence="8">
    <location>
        <begin position="235"/>
        <end position="253"/>
    </location>
</feature>
<dbReference type="SUPFAM" id="SSF81665">
    <property type="entry name" value="Calcium ATPase, transmembrane domain M"/>
    <property type="match status" value="1"/>
</dbReference>
<dbReference type="PANTHER" id="PTHR42861">
    <property type="entry name" value="CALCIUM-TRANSPORTING ATPASE"/>
    <property type="match status" value="1"/>
</dbReference>
<dbReference type="InterPro" id="IPR023298">
    <property type="entry name" value="ATPase_P-typ_TM_dom_sf"/>
</dbReference>
<feature type="transmembrane region" description="Helical" evidence="8">
    <location>
        <begin position="60"/>
        <end position="79"/>
    </location>
</feature>
<accession>A0ABT9SYK8</accession>
<dbReference type="SFLD" id="SFLDF00027">
    <property type="entry name" value="p-type_atpase"/>
    <property type="match status" value="1"/>
</dbReference>
<keyword evidence="7 8" id="KW-0472">Membrane</keyword>
<feature type="domain" description="Cation-transporting P-type ATPase N-terminal" evidence="9">
    <location>
        <begin position="13"/>
        <end position="81"/>
    </location>
</feature>
<gene>
    <name evidence="10" type="ORF">J2T07_002271</name>
</gene>
<dbReference type="SFLD" id="SFLDG00002">
    <property type="entry name" value="C1.7:_P-type_atpase_like"/>
    <property type="match status" value="1"/>
</dbReference>
<name>A0ABT9SYK8_9GAMM</name>
<dbReference type="InterPro" id="IPR006068">
    <property type="entry name" value="ATPase_P-typ_cation-transptr_C"/>
</dbReference>
<feature type="transmembrane region" description="Helical" evidence="8">
    <location>
        <begin position="647"/>
        <end position="666"/>
    </location>
</feature>
<dbReference type="Pfam" id="PF00702">
    <property type="entry name" value="Hydrolase"/>
    <property type="match status" value="1"/>
</dbReference>
<evidence type="ECO:0000256" key="8">
    <source>
        <dbReference type="SAM" id="Phobius"/>
    </source>
</evidence>
<evidence type="ECO:0000256" key="6">
    <source>
        <dbReference type="ARBA" id="ARBA00022989"/>
    </source>
</evidence>
<comment type="subcellular location">
    <subcellularLocation>
        <location evidence="1">Membrane</location>
        <topology evidence="1">Multi-pass membrane protein</topology>
    </subcellularLocation>
</comment>
<dbReference type="Gene3D" id="3.40.1110.10">
    <property type="entry name" value="Calcium-transporting ATPase, cytoplasmic domain N"/>
    <property type="match status" value="2"/>
</dbReference>
<dbReference type="Pfam" id="PF00122">
    <property type="entry name" value="E1-E2_ATPase"/>
    <property type="match status" value="1"/>
</dbReference>